<dbReference type="SUPFAM" id="SSF51998">
    <property type="entry name" value="PFL-like glycyl radical enzymes"/>
    <property type="match status" value="1"/>
</dbReference>
<dbReference type="AlphaFoldDB" id="X0XSH1"/>
<organism evidence="6">
    <name type="scientific">marine sediment metagenome</name>
    <dbReference type="NCBI Taxonomy" id="412755"/>
    <lineage>
        <taxon>unclassified sequences</taxon>
        <taxon>metagenomes</taxon>
        <taxon>ecological metagenomes</taxon>
    </lineage>
</organism>
<name>X0XSH1_9ZZZZ</name>
<keyword evidence="2" id="KW-0846">Cobalamin</keyword>
<feature type="non-terminal residue" evidence="6">
    <location>
        <position position="221"/>
    </location>
</feature>
<keyword evidence="3" id="KW-0560">Oxidoreductase</keyword>
<protein>
    <recommendedName>
        <fullName evidence="5">B12-dependent ribonucleotide reductase insertion domain-containing protein</fullName>
    </recommendedName>
</protein>
<dbReference type="GO" id="GO:0031419">
    <property type="term" value="F:cobalamin binding"/>
    <property type="evidence" value="ECO:0007669"/>
    <property type="project" value="UniProtKB-KW"/>
</dbReference>
<sequence>VKKKGSACLNNCSFISTKELATDFADPFCFLMDMSMLGVGVGGDTKGAGLVIVKEPRQGNFTFVVEDSREGWVELIRTILTAYVGKGALPNEIDYSKVRPYGAPIRGFGGTSSGPEPLKQLAEKDIPEILDSLADEPITATAIVDLFNAIGRCVVSGNVRRSAEIMFGNPDDKEFLNLKNPKINKKMLKKWRWASNNSVFATVGMDYEDISRRISENGEPG</sequence>
<evidence type="ECO:0000313" key="6">
    <source>
        <dbReference type="EMBL" id="GAG46200.1"/>
    </source>
</evidence>
<dbReference type="InterPro" id="IPR050862">
    <property type="entry name" value="RdRp_reductase_class-2"/>
</dbReference>
<evidence type="ECO:0000259" key="5">
    <source>
        <dbReference type="Pfam" id="PF21995"/>
    </source>
</evidence>
<evidence type="ECO:0000256" key="2">
    <source>
        <dbReference type="ARBA" id="ARBA00022628"/>
    </source>
</evidence>
<dbReference type="Gene3D" id="3.30.1620.10">
    <property type="entry name" value="b-12 dependent (class ii) ribonucleotide reductase, Chain A, Domain 2"/>
    <property type="match status" value="1"/>
</dbReference>
<keyword evidence="4" id="KW-0170">Cobalt</keyword>
<dbReference type="Pfam" id="PF21995">
    <property type="entry name" value="RNR-II_ins_dom"/>
    <property type="match status" value="1"/>
</dbReference>
<feature type="non-terminal residue" evidence="6">
    <location>
        <position position="1"/>
    </location>
</feature>
<dbReference type="PANTHER" id="PTHR43371:SF1">
    <property type="entry name" value="RIBONUCLEOSIDE-DIPHOSPHATE REDUCTASE"/>
    <property type="match status" value="1"/>
</dbReference>
<evidence type="ECO:0000256" key="1">
    <source>
        <dbReference type="ARBA" id="ARBA00001922"/>
    </source>
</evidence>
<dbReference type="PANTHER" id="PTHR43371">
    <property type="entry name" value="VITAMIN B12-DEPENDENT RIBONUCLEOTIDE REDUCTASE"/>
    <property type="match status" value="1"/>
</dbReference>
<proteinExistence type="predicted"/>
<dbReference type="InterPro" id="IPR054158">
    <property type="entry name" value="RNR-II_ins_dom"/>
</dbReference>
<evidence type="ECO:0000256" key="3">
    <source>
        <dbReference type="ARBA" id="ARBA00023002"/>
    </source>
</evidence>
<reference evidence="6" key="1">
    <citation type="journal article" date="2014" name="Front. Microbiol.">
        <title>High frequency of phylogenetically diverse reductive dehalogenase-homologous genes in deep subseafloor sedimentary metagenomes.</title>
        <authorList>
            <person name="Kawai M."/>
            <person name="Futagami T."/>
            <person name="Toyoda A."/>
            <person name="Takaki Y."/>
            <person name="Nishi S."/>
            <person name="Hori S."/>
            <person name="Arai W."/>
            <person name="Tsubouchi T."/>
            <person name="Morono Y."/>
            <person name="Uchiyama I."/>
            <person name="Ito T."/>
            <person name="Fujiyama A."/>
            <person name="Inagaki F."/>
            <person name="Takami H."/>
        </authorList>
    </citation>
    <scope>NUCLEOTIDE SEQUENCE</scope>
    <source>
        <strain evidence="6">Expedition CK06-06</strain>
    </source>
</reference>
<evidence type="ECO:0000256" key="4">
    <source>
        <dbReference type="ARBA" id="ARBA00023285"/>
    </source>
</evidence>
<dbReference type="GO" id="GO:0004748">
    <property type="term" value="F:ribonucleoside-diphosphate reductase activity, thioredoxin disulfide as acceptor"/>
    <property type="evidence" value="ECO:0007669"/>
    <property type="project" value="TreeGrafter"/>
</dbReference>
<comment type="caution">
    <text evidence="6">The sequence shown here is derived from an EMBL/GenBank/DDBJ whole genome shotgun (WGS) entry which is preliminary data.</text>
</comment>
<gene>
    <name evidence="6" type="ORF">S01H1_80239</name>
</gene>
<accession>X0XSH1</accession>
<comment type="cofactor">
    <cofactor evidence="1">
        <name>adenosylcob(III)alamin</name>
        <dbReference type="ChEBI" id="CHEBI:18408"/>
    </cofactor>
</comment>
<dbReference type="EMBL" id="BARS01054163">
    <property type="protein sequence ID" value="GAG46200.1"/>
    <property type="molecule type" value="Genomic_DNA"/>
</dbReference>
<feature type="domain" description="B12-dependent ribonucleotide reductase insertion" evidence="5">
    <location>
        <begin position="61"/>
        <end position="122"/>
    </location>
</feature>